<dbReference type="OrthoDB" id="1844152at2759"/>
<organism evidence="8 9">
    <name type="scientific">Marasmius oreades</name>
    <name type="common">fairy-ring Marasmius</name>
    <dbReference type="NCBI Taxonomy" id="181124"/>
    <lineage>
        <taxon>Eukaryota</taxon>
        <taxon>Fungi</taxon>
        <taxon>Dikarya</taxon>
        <taxon>Basidiomycota</taxon>
        <taxon>Agaricomycotina</taxon>
        <taxon>Agaricomycetes</taxon>
        <taxon>Agaricomycetidae</taxon>
        <taxon>Agaricales</taxon>
        <taxon>Marasmiineae</taxon>
        <taxon>Marasmiaceae</taxon>
        <taxon>Marasmius</taxon>
    </lineage>
</organism>
<sequence length="516" mass="58219">MTFLSLLPTDISTSFLSVVVLFLAYRYVNAYRVKAKLDGIPTVGHNGIFSSYITAWQLLKDGRDVIEEGCRKYPNRAFKVPTMQGYHIVVNGPKLVDELRRANEDDLSIMAAMTDTLKAIYTISPTVNENPYHVDVIRTPLTRNIGARFHEVQDEIRAAFKDNIPNAEDDWVEISVVKPIRNIVVRASNRLFVGLPLCRDPDYCDLNISFTISVVVNATVISLFPKFLHPIVGRIFTVGKSSLRRALKHLRPVIEERIRMDREHGKDSYPDGNRPNDYISWLIDTSEQMGEDWQRGSVEDLALRVLAVNFAAVHTTSMAFTHALYHLAANPQLAQPLRDELEAVTGKEGWSKVAMVQLKLMDSFLKESQRHIGAGAIGVVRITQKDFRFSDGTIVPAGLRVGIPTYQVHHQKDVYTSPESFIPTRFFDLRAQEGESVKHQFVTPTPDWVVFGSGKHACPGRFFAVNEIKAMIAYVLLNYDVKFRDDAPGFPPSLFWGGNVAPNQSAKVMFRKRKVL</sequence>
<keyword evidence="7" id="KW-0503">Monooxygenase</keyword>
<comment type="cofactor">
    <cofactor evidence="1 6">
        <name>heme</name>
        <dbReference type="ChEBI" id="CHEBI:30413"/>
    </cofactor>
</comment>
<dbReference type="InterPro" id="IPR036396">
    <property type="entry name" value="Cyt_P450_sf"/>
</dbReference>
<dbReference type="InterPro" id="IPR002401">
    <property type="entry name" value="Cyt_P450_E_grp-I"/>
</dbReference>
<dbReference type="PANTHER" id="PTHR46206">
    <property type="entry name" value="CYTOCHROME P450"/>
    <property type="match status" value="1"/>
</dbReference>
<dbReference type="InterPro" id="IPR017972">
    <property type="entry name" value="Cyt_P450_CS"/>
</dbReference>
<dbReference type="GO" id="GO:0016705">
    <property type="term" value="F:oxidoreductase activity, acting on paired donors, with incorporation or reduction of molecular oxygen"/>
    <property type="evidence" value="ECO:0007669"/>
    <property type="project" value="InterPro"/>
</dbReference>
<evidence type="ECO:0000313" key="8">
    <source>
        <dbReference type="EMBL" id="KAG7092019.1"/>
    </source>
</evidence>
<dbReference type="EMBL" id="CM032185">
    <property type="protein sequence ID" value="KAG7092019.1"/>
    <property type="molecule type" value="Genomic_DNA"/>
</dbReference>
<evidence type="ECO:0000256" key="2">
    <source>
        <dbReference type="ARBA" id="ARBA00010617"/>
    </source>
</evidence>
<evidence type="ECO:0000256" key="1">
    <source>
        <dbReference type="ARBA" id="ARBA00001971"/>
    </source>
</evidence>
<dbReference type="RefSeq" id="XP_043008489.1">
    <property type="nucleotide sequence ID" value="XM_043153205.1"/>
</dbReference>
<gene>
    <name evidence="8" type="ORF">E1B28_008402</name>
</gene>
<dbReference type="AlphaFoldDB" id="A0A9P7RY85"/>
<evidence type="ECO:0000313" key="9">
    <source>
        <dbReference type="Proteomes" id="UP001049176"/>
    </source>
</evidence>
<dbReference type="GO" id="GO:0020037">
    <property type="term" value="F:heme binding"/>
    <property type="evidence" value="ECO:0007669"/>
    <property type="project" value="InterPro"/>
</dbReference>
<evidence type="ECO:0000256" key="7">
    <source>
        <dbReference type="RuleBase" id="RU000461"/>
    </source>
</evidence>
<keyword evidence="9" id="KW-1185">Reference proteome</keyword>
<dbReference type="PROSITE" id="PS00086">
    <property type="entry name" value="CYTOCHROME_P450"/>
    <property type="match status" value="1"/>
</dbReference>
<keyword evidence="5 6" id="KW-0408">Iron</keyword>
<dbReference type="SUPFAM" id="SSF48264">
    <property type="entry name" value="Cytochrome P450"/>
    <property type="match status" value="1"/>
</dbReference>
<dbReference type="Pfam" id="PF00067">
    <property type="entry name" value="p450"/>
    <property type="match status" value="1"/>
</dbReference>
<dbReference type="GO" id="GO:0005506">
    <property type="term" value="F:iron ion binding"/>
    <property type="evidence" value="ECO:0007669"/>
    <property type="project" value="InterPro"/>
</dbReference>
<name>A0A9P7RY85_9AGAR</name>
<accession>A0A9P7RY85</accession>
<reference evidence="8" key="1">
    <citation type="journal article" date="2021" name="Genome Biol. Evol.">
        <title>The assembled and annotated genome of the fairy-ring fungus Marasmius oreades.</title>
        <authorList>
            <person name="Hiltunen M."/>
            <person name="Ament-Velasquez S.L."/>
            <person name="Johannesson H."/>
        </authorList>
    </citation>
    <scope>NUCLEOTIDE SEQUENCE</scope>
    <source>
        <strain evidence="8">03SP1</strain>
    </source>
</reference>
<feature type="binding site" description="axial binding residue" evidence="6">
    <location>
        <position position="458"/>
    </location>
    <ligand>
        <name>heme</name>
        <dbReference type="ChEBI" id="CHEBI:30413"/>
    </ligand>
    <ligandPart>
        <name>Fe</name>
        <dbReference type="ChEBI" id="CHEBI:18248"/>
    </ligandPart>
</feature>
<comment type="caution">
    <text evidence="8">The sequence shown here is derived from an EMBL/GenBank/DDBJ whole genome shotgun (WGS) entry which is preliminary data.</text>
</comment>
<evidence type="ECO:0000256" key="6">
    <source>
        <dbReference type="PIRSR" id="PIRSR602401-1"/>
    </source>
</evidence>
<evidence type="ECO:0000256" key="4">
    <source>
        <dbReference type="ARBA" id="ARBA00023002"/>
    </source>
</evidence>
<protein>
    <recommendedName>
        <fullName evidence="10">Cytochrome P450</fullName>
    </recommendedName>
</protein>
<dbReference type="GO" id="GO:0004497">
    <property type="term" value="F:monooxygenase activity"/>
    <property type="evidence" value="ECO:0007669"/>
    <property type="project" value="UniProtKB-KW"/>
</dbReference>
<comment type="similarity">
    <text evidence="2 7">Belongs to the cytochrome P450 family.</text>
</comment>
<dbReference type="CDD" id="cd11041">
    <property type="entry name" value="CYP503A1-like"/>
    <property type="match status" value="1"/>
</dbReference>
<dbReference type="GeneID" id="66077478"/>
<dbReference type="Gene3D" id="1.10.630.10">
    <property type="entry name" value="Cytochrome P450"/>
    <property type="match status" value="1"/>
</dbReference>
<evidence type="ECO:0000256" key="3">
    <source>
        <dbReference type="ARBA" id="ARBA00022723"/>
    </source>
</evidence>
<evidence type="ECO:0008006" key="10">
    <source>
        <dbReference type="Google" id="ProtNLM"/>
    </source>
</evidence>
<dbReference type="InterPro" id="IPR001128">
    <property type="entry name" value="Cyt_P450"/>
</dbReference>
<evidence type="ECO:0000256" key="5">
    <source>
        <dbReference type="ARBA" id="ARBA00023004"/>
    </source>
</evidence>
<keyword evidence="4 7" id="KW-0560">Oxidoreductase</keyword>
<proteinExistence type="inferred from homology"/>
<dbReference type="PRINTS" id="PR00463">
    <property type="entry name" value="EP450I"/>
</dbReference>
<keyword evidence="3 6" id="KW-0479">Metal-binding</keyword>
<keyword evidence="6 7" id="KW-0349">Heme</keyword>
<dbReference type="Proteomes" id="UP001049176">
    <property type="component" value="Chromosome 5"/>
</dbReference>
<dbReference type="KEGG" id="more:E1B28_008402"/>